<dbReference type="OrthoDB" id="6420512at2759"/>
<dbReference type="InterPro" id="IPR036322">
    <property type="entry name" value="WD40_repeat_dom_sf"/>
</dbReference>
<gene>
    <name evidence="3" type="primary">WDR36_7</name>
    <name evidence="3" type="ORF">AVEN_237438_1</name>
</gene>
<reference evidence="3 4" key="1">
    <citation type="journal article" date="2019" name="Sci. Rep.">
        <title>Orb-weaving spider Araneus ventricosus genome elucidates the spidroin gene catalogue.</title>
        <authorList>
            <person name="Kono N."/>
            <person name="Nakamura H."/>
            <person name="Ohtoshi R."/>
            <person name="Moran D.A.P."/>
            <person name="Shinohara A."/>
            <person name="Yoshida Y."/>
            <person name="Fujiwara M."/>
            <person name="Mori M."/>
            <person name="Tomita M."/>
            <person name="Arakawa K."/>
        </authorList>
    </citation>
    <scope>NUCLEOTIDE SEQUENCE [LARGE SCALE GENOMIC DNA]</scope>
</reference>
<dbReference type="GO" id="GO:0006364">
    <property type="term" value="P:rRNA processing"/>
    <property type="evidence" value="ECO:0007669"/>
    <property type="project" value="TreeGrafter"/>
</dbReference>
<proteinExistence type="predicted"/>
<dbReference type="PANTHER" id="PTHR22840:SF12">
    <property type="entry name" value="WD REPEAT-CONTAINING PROTEIN 36"/>
    <property type="match status" value="1"/>
</dbReference>
<evidence type="ECO:0000313" key="3">
    <source>
        <dbReference type="EMBL" id="GBN46176.1"/>
    </source>
</evidence>
<evidence type="ECO:0000313" key="4">
    <source>
        <dbReference type="Proteomes" id="UP000499080"/>
    </source>
</evidence>
<dbReference type="GO" id="GO:0032040">
    <property type="term" value="C:small-subunit processome"/>
    <property type="evidence" value="ECO:0007669"/>
    <property type="project" value="TreeGrafter"/>
</dbReference>
<feature type="chain" id="PRO_5021247415" evidence="2">
    <location>
        <begin position="18"/>
        <end position="347"/>
    </location>
</feature>
<name>A0A4Y2P834_ARAVE</name>
<accession>A0A4Y2P834</accession>
<keyword evidence="2" id="KW-0732">Signal</keyword>
<keyword evidence="1" id="KW-0853">WD repeat</keyword>
<dbReference type="PANTHER" id="PTHR22840">
    <property type="entry name" value="WD REPEAT-CONTAINING PROTEIN 36"/>
    <property type="match status" value="1"/>
</dbReference>
<dbReference type="GO" id="GO:0034388">
    <property type="term" value="C:Pwp2p-containing subcomplex of 90S preribosome"/>
    <property type="evidence" value="ECO:0007669"/>
    <property type="project" value="TreeGrafter"/>
</dbReference>
<dbReference type="AlphaFoldDB" id="A0A4Y2P834"/>
<dbReference type="InterPro" id="IPR015943">
    <property type="entry name" value="WD40/YVTN_repeat-like_dom_sf"/>
</dbReference>
<feature type="signal peptide" evidence="2">
    <location>
        <begin position="1"/>
        <end position="17"/>
    </location>
</feature>
<dbReference type="EMBL" id="BGPR01010441">
    <property type="protein sequence ID" value="GBN46176.1"/>
    <property type="molecule type" value="Genomic_DNA"/>
</dbReference>
<dbReference type="PROSITE" id="PS50294">
    <property type="entry name" value="WD_REPEATS_REGION"/>
    <property type="match status" value="1"/>
</dbReference>
<dbReference type="InterPro" id="IPR001680">
    <property type="entry name" value="WD40_rpt"/>
</dbReference>
<dbReference type="SUPFAM" id="SSF50978">
    <property type="entry name" value="WD40 repeat-like"/>
    <property type="match status" value="1"/>
</dbReference>
<dbReference type="Proteomes" id="UP000499080">
    <property type="component" value="Unassembled WGS sequence"/>
</dbReference>
<sequence>MSLVSFLLMYKALFVINIWIFDLPDDGGRLLRLREGHSGPPTKVRFYGVNGKNILSAGRDSTLRSFSTEADNLNKSLGQASFNRKTAKRKGVKHDTKKMLPILDLCSEATREKDWDNIAAIHRNSKIVTTWSFDRSCMGEHKIMHERFKGLKNVEALCLSISTCGNFVVIGYNTGHLDKFNVQSGMHRGSFGKETGHDGSVRGVAIDGFNQMVISGGSDKLLKFWRFKDHGEIATMELEQSVSKMILHRESSILAVAMDNFTILLVDIESRRIIREFTDNAGSICDMLIARCELHFLIPYGKYAVDANVEMVQHNFTSNCMLTGLEHGDKKELEIAIVIILFTGYIS</sequence>
<keyword evidence="4" id="KW-1185">Reference proteome</keyword>
<dbReference type="Gene3D" id="2.130.10.10">
    <property type="entry name" value="YVTN repeat-like/Quinoprotein amine dehydrogenase"/>
    <property type="match status" value="1"/>
</dbReference>
<protein>
    <submittedName>
        <fullName evidence="3">WD repeat-containing protein 36</fullName>
    </submittedName>
</protein>
<dbReference type="SMART" id="SM00320">
    <property type="entry name" value="WD40"/>
    <property type="match status" value="3"/>
</dbReference>
<dbReference type="PROSITE" id="PS50082">
    <property type="entry name" value="WD_REPEATS_2"/>
    <property type="match status" value="1"/>
</dbReference>
<dbReference type="Pfam" id="PF25168">
    <property type="entry name" value="Beta-prop_WDR36-Utp21_2nd"/>
    <property type="match status" value="1"/>
</dbReference>
<evidence type="ECO:0000256" key="1">
    <source>
        <dbReference type="PROSITE-ProRule" id="PRU00221"/>
    </source>
</evidence>
<feature type="repeat" description="WD" evidence="1">
    <location>
        <begin position="194"/>
        <end position="235"/>
    </location>
</feature>
<comment type="caution">
    <text evidence="3">The sequence shown here is derived from an EMBL/GenBank/DDBJ whole genome shotgun (WGS) entry which is preliminary data.</text>
</comment>
<evidence type="ECO:0000256" key="2">
    <source>
        <dbReference type="SAM" id="SignalP"/>
    </source>
</evidence>
<organism evidence="3 4">
    <name type="scientific">Araneus ventricosus</name>
    <name type="common">Orbweaver spider</name>
    <name type="synonym">Epeira ventricosa</name>
    <dbReference type="NCBI Taxonomy" id="182803"/>
    <lineage>
        <taxon>Eukaryota</taxon>
        <taxon>Metazoa</taxon>
        <taxon>Ecdysozoa</taxon>
        <taxon>Arthropoda</taxon>
        <taxon>Chelicerata</taxon>
        <taxon>Arachnida</taxon>
        <taxon>Araneae</taxon>
        <taxon>Araneomorphae</taxon>
        <taxon>Entelegynae</taxon>
        <taxon>Araneoidea</taxon>
        <taxon>Araneidae</taxon>
        <taxon>Araneus</taxon>
    </lineage>
</organism>